<dbReference type="InterPro" id="IPR042231">
    <property type="entry name" value="Cho/carn_acyl_trans_2"/>
</dbReference>
<feature type="active site" description="Proton acceptor" evidence="4">
    <location>
        <position position="331"/>
    </location>
</feature>
<dbReference type="Gene3D" id="3.30.559.70">
    <property type="entry name" value="Choline/Carnitine o-acyltransferase, domain 2"/>
    <property type="match status" value="1"/>
</dbReference>
<dbReference type="OrthoDB" id="240216at2759"/>
<dbReference type="PANTHER" id="PTHR22589">
    <property type="entry name" value="CARNITINE O-ACYLTRANSFERASE"/>
    <property type="match status" value="1"/>
</dbReference>
<dbReference type="EMBL" id="KV454475">
    <property type="protein sequence ID" value="ODV63791.1"/>
    <property type="molecule type" value="Genomic_DNA"/>
</dbReference>
<accession>A0A1D2VQA1</accession>
<proteinExistence type="inferred from homology"/>
<evidence type="ECO:0000256" key="2">
    <source>
        <dbReference type="ARBA" id="ARBA00022679"/>
    </source>
</evidence>
<comment type="similarity">
    <text evidence="1 5">Belongs to the carnitine/choline acetyltransferase family.</text>
</comment>
<feature type="domain" description="Choline/carnitine acyltransferase" evidence="6">
    <location>
        <begin position="16"/>
        <end position="636"/>
    </location>
</feature>
<organism evidence="7 8">
    <name type="scientific">Ascoidea rubescens DSM 1968</name>
    <dbReference type="NCBI Taxonomy" id="1344418"/>
    <lineage>
        <taxon>Eukaryota</taxon>
        <taxon>Fungi</taxon>
        <taxon>Dikarya</taxon>
        <taxon>Ascomycota</taxon>
        <taxon>Saccharomycotina</taxon>
        <taxon>Saccharomycetes</taxon>
        <taxon>Ascoideaceae</taxon>
        <taxon>Ascoidea</taxon>
    </lineage>
</organism>
<dbReference type="InterPro" id="IPR000542">
    <property type="entry name" value="Carn_acyl_trans"/>
</dbReference>
<dbReference type="GeneID" id="30967932"/>
<keyword evidence="2 5" id="KW-0808">Transferase</keyword>
<keyword evidence="3 5" id="KW-0012">Acyltransferase</keyword>
<dbReference type="FunFam" id="3.30.559.10:FF:000019">
    <property type="entry name" value="Carnitine acetyl transferase"/>
    <property type="match status" value="1"/>
</dbReference>
<evidence type="ECO:0000256" key="1">
    <source>
        <dbReference type="ARBA" id="ARBA00005232"/>
    </source>
</evidence>
<dbReference type="InParanoid" id="A0A1D2VQA1"/>
<evidence type="ECO:0000256" key="4">
    <source>
        <dbReference type="PIRSR" id="PIRSR600542-1"/>
    </source>
</evidence>
<dbReference type="RefSeq" id="XP_020050098.1">
    <property type="nucleotide sequence ID" value="XM_020194296.1"/>
</dbReference>
<sequence>MTTETTFQYQDSIKKLPIPDLKDTCARYLEVLEPLQTKEEHEITKKAVNDFYTSPLSKYLDDQLRDYSKDKPSYIEQFWYDSYLNYDSPVVLNLNPFFLLEDDPTPINNSNQVKRAASLTTSSLKFIKAIRKENLPIDKLRNNRALCMYQYSKLFGTARIPTPDGCVMQTDNFSNHIIVLSRSQFYWFDVLDNDNNLLLSEADIMLNFKAIVEDSSHTSITDVAKSSFGVLTTENRRIWAHIRNKLSNDYDDHGNFDDTNHNILKIIDSALFIVCLDDIELESLPEISKNMLCGLSKLENGVQVGTCTNRWYDKIQIIVTKNAKAGINFEHTGVDGHTVLRFVSDIYTDSILGFAKAINKNAPSLWPDNENTQSSILKRKNNVELISNYTVTPRKLDWQIDSELSSALRFAETRLSDLIQQNEFKVLEFKHYGANKIKKMGMSPDAFLQMSFQATYYALYGKVECTYEPAMTKGFLHGRTEAIRTVSNESNHFVKKFFEANTTALEKINYLKAACSKHSTRTRECSMGLGQDRHLYALYCIWKRYVVDDNVEKTITPPKEAASKDLPTIFADAGWDKLNDSIISTSNCGNPSLRLFGFGPTSLNGFGLAYIIKDDSITVCCCSKHRQTQRFLDTLNSYYIEIERIWNEFKEEESILSNLNNMKFDKINLQESVSMGEVVTSNKELEMAKNYLLGGYGYFDSTGNDDKIKSVTHDVNNIENLDLSTKKQIAGVEQRKFVRLAEY</sequence>
<protein>
    <submittedName>
        <fullName evidence="7">Acyltransferase ChoActase/COT/CPT</fullName>
    </submittedName>
</protein>
<dbReference type="SUPFAM" id="SSF52777">
    <property type="entry name" value="CoA-dependent acyltransferases"/>
    <property type="match status" value="2"/>
</dbReference>
<dbReference type="Proteomes" id="UP000095038">
    <property type="component" value="Unassembled WGS sequence"/>
</dbReference>
<reference evidence="8" key="1">
    <citation type="submission" date="2016-05" db="EMBL/GenBank/DDBJ databases">
        <title>Comparative genomics of biotechnologically important yeasts.</title>
        <authorList>
            <consortium name="DOE Joint Genome Institute"/>
            <person name="Riley R."/>
            <person name="Haridas S."/>
            <person name="Wolfe K.H."/>
            <person name="Lopes M.R."/>
            <person name="Hittinger C.T."/>
            <person name="Goker M."/>
            <person name="Salamov A."/>
            <person name="Wisecaver J."/>
            <person name="Long T.M."/>
            <person name="Aerts A.L."/>
            <person name="Barry K."/>
            <person name="Choi C."/>
            <person name="Clum A."/>
            <person name="Coughlan A.Y."/>
            <person name="Deshpande S."/>
            <person name="Douglass A.P."/>
            <person name="Hanson S.J."/>
            <person name="Klenk H.-P."/>
            <person name="Labutti K."/>
            <person name="Lapidus A."/>
            <person name="Lindquist E."/>
            <person name="Lipzen A."/>
            <person name="Meier-Kolthoff J.P."/>
            <person name="Ohm R.A."/>
            <person name="Otillar R.P."/>
            <person name="Pangilinan J."/>
            <person name="Peng Y."/>
            <person name="Rokas A."/>
            <person name="Rosa C.A."/>
            <person name="Scheuner C."/>
            <person name="Sibirny A.A."/>
            <person name="Slot J.C."/>
            <person name="Stielow J.B."/>
            <person name="Sun H."/>
            <person name="Kurtzman C.P."/>
            <person name="Blackwell M."/>
            <person name="Grigoriev I.V."/>
            <person name="Jeffries T.W."/>
        </authorList>
    </citation>
    <scope>NUCLEOTIDE SEQUENCE [LARGE SCALE GENOMIC DNA]</scope>
    <source>
        <strain evidence="8">DSM 1968</strain>
    </source>
</reference>
<dbReference type="AlphaFoldDB" id="A0A1D2VQA1"/>
<gene>
    <name evidence="7" type="ORF">ASCRUDRAFT_78812</name>
</gene>
<dbReference type="FunCoup" id="A0A1D2VQA1">
    <property type="interactions" value="467"/>
</dbReference>
<dbReference type="STRING" id="1344418.A0A1D2VQA1"/>
<dbReference type="InterPro" id="IPR039551">
    <property type="entry name" value="Cho/carn_acyl_trans"/>
</dbReference>
<evidence type="ECO:0000313" key="8">
    <source>
        <dbReference type="Proteomes" id="UP000095038"/>
    </source>
</evidence>
<dbReference type="GO" id="GO:0004092">
    <property type="term" value="F:carnitine O-acetyltransferase activity"/>
    <property type="evidence" value="ECO:0007669"/>
    <property type="project" value="TreeGrafter"/>
</dbReference>
<dbReference type="Pfam" id="PF00755">
    <property type="entry name" value="Carn_acyltransf"/>
    <property type="match status" value="1"/>
</dbReference>
<name>A0A1D2VQA1_9ASCO</name>
<dbReference type="Gene3D" id="3.30.559.10">
    <property type="entry name" value="Chloramphenicol acetyltransferase-like domain"/>
    <property type="match status" value="1"/>
</dbReference>
<dbReference type="GO" id="GO:0005739">
    <property type="term" value="C:mitochondrion"/>
    <property type="evidence" value="ECO:0007669"/>
    <property type="project" value="EnsemblFungi"/>
</dbReference>
<dbReference type="FunFam" id="3.30.559.70:FF:000003">
    <property type="entry name" value="Carnitine acetyl transferase FacC"/>
    <property type="match status" value="1"/>
</dbReference>
<evidence type="ECO:0000256" key="5">
    <source>
        <dbReference type="RuleBase" id="RU003801"/>
    </source>
</evidence>
<evidence type="ECO:0000313" key="7">
    <source>
        <dbReference type="EMBL" id="ODV63791.1"/>
    </source>
</evidence>
<dbReference type="GO" id="GO:0009437">
    <property type="term" value="P:carnitine metabolic process"/>
    <property type="evidence" value="ECO:0007669"/>
    <property type="project" value="EnsemblFungi"/>
</dbReference>
<dbReference type="InterPro" id="IPR023213">
    <property type="entry name" value="CAT-like_dom_sf"/>
</dbReference>
<dbReference type="PROSITE" id="PS00440">
    <property type="entry name" value="ACYLTRANSF_C_2"/>
    <property type="match status" value="1"/>
</dbReference>
<evidence type="ECO:0000256" key="3">
    <source>
        <dbReference type="ARBA" id="ARBA00023315"/>
    </source>
</evidence>
<keyword evidence="8" id="KW-1185">Reference proteome</keyword>
<dbReference type="PANTHER" id="PTHR22589:SF29">
    <property type="entry name" value="MITOCHONDRIAL CARNITINE O-ACETYLTRANSFERASE-RELATED"/>
    <property type="match status" value="1"/>
</dbReference>
<evidence type="ECO:0000259" key="6">
    <source>
        <dbReference type="Pfam" id="PF00755"/>
    </source>
</evidence>